<dbReference type="EMBL" id="JAODIR010000080">
    <property type="protein sequence ID" value="MDD2168997.1"/>
    <property type="molecule type" value="Genomic_DNA"/>
</dbReference>
<evidence type="ECO:0008006" key="3">
    <source>
        <dbReference type="Google" id="ProtNLM"/>
    </source>
</evidence>
<accession>A0AA42EFZ5</accession>
<evidence type="ECO:0000313" key="1">
    <source>
        <dbReference type="EMBL" id="MDD2168997.1"/>
    </source>
</evidence>
<comment type="caution">
    <text evidence="1">The sequence shown here is derived from an EMBL/GenBank/DDBJ whole genome shotgun (WGS) entry which is preliminary data.</text>
</comment>
<sequence length="65" mass="7804">MQHELTLEENLKNLRTLLDNHYIKKGLMYYNHHRTHQGKMCCGRTPMETLLDGKRIWAEKYLSSN</sequence>
<name>A0AA42EFZ5_GLAPU</name>
<dbReference type="AlphaFoldDB" id="A0AA42EFZ5"/>
<dbReference type="RefSeq" id="WP_234701712.1">
    <property type="nucleotide sequence ID" value="NZ_CP190740.1"/>
</dbReference>
<dbReference type="Proteomes" id="UP001148834">
    <property type="component" value="Unassembled WGS sequence"/>
</dbReference>
<proteinExistence type="predicted"/>
<organism evidence="1 2">
    <name type="scientific">Glaesserella parasuis</name>
    <name type="common">Haemophilus parasuis</name>
    <dbReference type="NCBI Taxonomy" id="738"/>
    <lineage>
        <taxon>Bacteria</taxon>
        <taxon>Pseudomonadati</taxon>
        <taxon>Pseudomonadota</taxon>
        <taxon>Gammaproteobacteria</taxon>
        <taxon>Pasteurellales</taxon>
        <taxon>Pasteurellaceae</taxon>
        <taxon>Glaesserella</taxon>
    </lineage>
</organism>
<gene>
    <name evidence="1" type="ORF">N5925_10535</name>
</gene>
<protein>
    <recommendedName>
        <fullName evidence="3">Integrase</fullName>
    </recommendedName>
</protein>
<evidence type="ECO:0000313" key="2">
    <source>
        <dbReference type="Proteomes" id="UP001148834"/>
    </source>
</evidence>
<reference evidence="1" key="1">
    <citation type="submission" date="2022-09" db="EMBL/GenBank/DDBJ databases">
        <title>Molecular characterization of Glaesserella parasuis strains circulating in commercial swine farms using whole-genome sequencing.</title>
        <authorList>
            <person name="Mugabi R."/>
            <person name="Clavijo M."/>
            <person name="Li G."/>
        </authorList>
    </citation>
    <scope>NUCLEOTIDE SEQUENCE</scope>
    <source>
        <strain evidence="1">0435-53</strain>
    </source>
</reference>